<dbReference type="SMART" id="SM00248">
    <property type="entry name" value="ANK"/>
    <property type="match status" value="3"/>
</dbReference>
<keyword evidence="5" id="KW-0067">ATP-binding</keyword>
<dbReference type="InterPro" id="IPR001245">
    <property type="entry name" value="Ser-Thr/Tyr_kinase_cat_dom"/>
</dbReference>
<reference evidence="8 9" key="1">
    <citation type="submission" date="2020-08" db="EMBL/GenBank/DDBJ databases">
        <title>Plant Genome Project.</title>
        <authorList>
            <person name="Zhang R.-G."/>
        </authorList>
    </citation>
    <scope>NUCLEOTIDE SEQUENCE [LARGE SCALE GENOMIC DNA]</scope>
    <source>
        <tissue evidence="8">Rhizome</tissue>
    </source>
</reference>
<name>A0A8J5KJM5_ZINOF</name>
<dbReference type="Pfam" id="PF07714">
    <property type="entry name" value="PK_Tyr_Ser-Thr"/>
    <property type="match status" value="1"/>
</dbReference>
<evidence type="ECO:0000256" key="3">
    <source>
        <dbReference type="ARBA" id="ARBA00022741"/>
    </source>
</evidence>
<dbReference type="GO" id="GO:0005524">
    <property type="term" value="F:ATP binding"/>
    <property type="evidence" value="ECO:0007669"/>
    <property type="project" value="UniProtKB-KW"/>
</dbReference>
<dbReference type="InterPro" id="IPR051681">
    <property type="entry name" value="Ser/Thr_Kinases-Pseudokinases"/>
</dbReference>
<evidence type="ECO:0000256" key="5">
    <source>
        <dbReference type="ARBA" id="ARBA00022840"/>
    </source>
</evidence>
<dbReference type="InterPro" id="IPR011009">
    <property type="entry name" value="Kinase-like_dom_sf"/>
</dbReference>
<protein>
    <recommendedName>
        <fullName evidence="7">Protein kinase domain-containing protein</fullName>
    </recommendedName>
</protein>
<keyword evidence="6" id="KW-0040">ANK repeat</keyword>
<dbReference type="InterPro" id="IPR036770">
    <property type="entry name" value="Ankyrin_rpt-contain_sf"/>
</dbReference>
<dbReference type="PROSITE" id="PS50011">
    <property type="entry name" value="PROTEIN_KINASE_DOM"/>
    <property type="match status" value="1"/>
</dbReference>
<evidence type="ECO:0000256" key="6">
    <source>
        <dbReference type="PROSITE-ProRule" id="PRU00023"/>
    </source>
</evidence>
<dbReference type="Pfam" id="PF00069">
    <property type="entry name" value="Pkinase"/>
    <property type="match status" value="1"/>
</dbReference>
<sequence>MSLPIPFSILYEPAIYDRAMDAGFSRGKQPSVVGSEVISERGGAGPSSSIDPTLGVRLLFLACEGNLAGMEEMVAAGADVNYRDMNGRTALHIVACQGSLAVLDFLLKNGAFVDAEDRWGGTPLAEALRCQNDEVVKILKEYGAKTLIASMNAYIAAMVAEFEIDPSDIDLEKSVDTAEEKTVPAKWRALPVIVKKFSEDTITDVDKFQFHPIFKQKEITILFLIWCLSYLFRRAFRDEVAVLRQIRHPNIVIFFGVVTQSHPMMIITEYLPKGDLCEYLRQKKSIKPLLAVRFARDIARSSWFTTIKGWESTTLLHHSTLKILVYTSFSYCDLLHAGRYMAPEIYFNEEYNTKVDVFSFSLILQEMIEGCPPFPSKQELEIPKAYAENMRPPFRASTKLYAYGLRE</sequence>
<evidence type="ECO:0000256" key="1">
    <source>
        <dbReference type="ARBA" id="ARBA00005843"/>
    </source>
</evidence>
<dbReference type="FunFam" id="3.30.200.20:FF:000180">
    <property type="entry name" value="serine/threonine-protein kinase STY46-like"/>
    <property type="match status" value="1"/>
</dbReference>
<comment type="similarity">
    <text evidence="1">Belongs to the protein kinase superfamily. TKL Ser/Thr protein kinase family.</text>
</comment>
<gene>
    <name evidence="8" type="ORF">ZIOFF_047131</name>
</gene>
<dbReference type="PROSITE" id="PS50088">
    <property type="entry name" value="ANK_REPEAT"/>
    <property type="match status" value="1"/>
</dbReference>
<dbReference type="Proteomes" id="UP000734854">
    <property type="component" value="Unassembled WGS sequence"/>
</dbReference>
<dbReference type="PANTHER" id="PTHR44329">
    <property type="entry name" value="SERINE/THREONINE-PROTEIN KINASE TNNI3K-RELATED"/>
    <property type="match status" value="1"/>
</dbReference>
<dbReference type="SUPFAM" id="SSF56112">
    <property type="entry name" value="Protein kinase-like (PK-like)"/>
    <property type="match status" value="1"/>
</dbReference>
<dbReference type="Gene3D" id="1.10.510.10">
    <property type="entry name" value="Transferase(Phosphotransferase) domain 1"/>
    <property type="match status" value="2"/>
</dbReference>
<evidence type="ECO:0000259" key="7">
    <source>
        <dbReference type="PROSITE" id="PS50011"/>
    </source>
</evidence>
<dbReference type="AlphaFoldDB" id="A0A8J5KJM5"/>
<dbReference type="SUPFAM" id="SSF48403">
    <property type="entry name" value="Ankyrin repeat"/>
    <property type="match status" value="1"/>
</dbReference>
<keyword evidence="9" id="KW-1185">Reference proteome</keyword>
<keyword evidence="3" id="KW-0547">Nucleotide-binding</keyword>
<dbReference type="PIRSF" id="PIRSF000654">
    <property type="entry name" value="Integrin-linked_kinase"/>
    <property type="match status" value="1"/>
</dbReference>
<proteinExistence type="inferred from homology"/>
<dbReference type="PROSITE" id="PS50297">
    <property type="entry name" value="ANK_REP_REGION"/>
    <property type="match status" value="1"/>
</dbReference>
<keyword evidence="2" id="KW-0808">Transferase</keyword>
<dbReference type="PANTHER" id="PTHR44329:SF140">
    <property type="entry name" value="INACTIVE PROTEIN TYROSINE KINASE PTKL"/>
    <property type="match status" value="1"/>
</dbReference>
<comment type="caution">
    <text evidence="8">The sequence shown here is derived from an EMBL/GenBank/DDBJ whole genome shotgun (WGS) entry which is preliminary data.</text>
</comment>
<feature type="domain" description="Protein kinase" evidence="7">
    <location>
        <begin position="199"/>
        <end position="407"/>
    </location>
</feature>
<organism evidence="8 9">
    <name type="scientific">Zingiber officinale</name>
    <name type="common">Ginger</name>
    <name type="synonym">Amomum zingiber</name>
    <dbReference type="NCBI Taxonomy" id="94328"/>
    <lineage>
        <taxon>Eukaryota</taxon>
        <taxon>Viridiplantae</taxon>
        <taxon>Streptophyta</taxon>
        <taxon>Embryophyta</taxon>
        <taxon>Tracheophyta</taxon>
        <taxon>Spermatophyta</taxon>
        <taxon>Magnoliopsida</taxon>
        <taxon>Liliopsida</taxon>
        <taxon>Zingiberales</taxon>
        <taxon>Zingiberaceae</taxon>
        <taxon>Zingiber</taxon>
    </lineage>
</organism>
<dbReference type="Gene3D" id="1.25.40.20">
    <property type="entry name" value="Ankyrin repeat-containing domain"/>
    <property type="match status" value="1"/>
</dbReference>
<dbReference type="Pfam" id="PF12796">
    <property type="entry name" value="Ank_2"/>
    <property type="match status" value="1"/>
</dbReference>
<dbReference type="InterPro" id="IPR000719">
    <property type="entry name" value="Prot_kinase_dom"/>
</dbReference>
<evidence type="ECO:0000256" key="4">
    <source>
        <dbReference type="ARBA" id="ARBA00022777"/>
    </source>
</evidence>
<dbReference type="InterPro" id="IPR002110">
    <property type="entry name" value="Ankyrin_rpt"/>
</dbReference>
<dbReference type="EMBL" id="JACMSC010000013">
    <property type="protein sequence ID" value="KAG6492181.1"/>
    <property type="molecule type" value="Genomic_DNA"/>
</dbReference>
<accession>A0A8J5KJM5</accession>
<evidence type="ECO:0000313" key="9">
    <source>
        <dbReference type="Proteomes" id="UP000734854"/>
    </source>
</evidence>
<dbReference type="GO" id="GO:0004674">
    <property type="term" value="F:protein serine/threonine kinase activity"/>
    <property type="evidence" value="ECO:0007669"/>
    <property type="project" value="TreeGrafter"/>
</dbReference>
<evidence type="ECO:0000313" key="8">
    <source>
        <dbReference type="EMBL" id="KAG6492181.1"/>
    </source>
</evidence>
<feature type="repeat" description="ANK" evidence="6">
    <location>
        <begin position="86"/>
        <end position="118"/>
    </location>
</feature>
<keyword evidence="4" id="KW-0418">Kinase</keyword>
<evidence type="ECO:0000256" key="2">
    <source>
        <dbReference type="ARBA" id="ARBA00022679"/>
    </source>
</evidence>